<evidence type="ECO:0000313" key="2">
    <source>
        <dbReference type="EMBL" id="RBP15831.1"/>
    </source>
</evidence>
<accession>A0A366FMN0</accession>
<comment type="caution">
    <text evidence="2">The sequence shown here is derived from an EMBL/GenBank/DDBJ whole genome shotgun (WGS) entry which is preliminary data.</text>
</comment>
<dbReference type="InterPro" id="IPR000825">
    <property type="entry name" value="SUF_FeS_clus_asmbl_SufBD_core"/>
</dbReference>
<keyword evidence="3" id="KW-1185">Reference proteome</keyword>
<dbReference type="InterPro" id="IPR055346">
    <property type="entry name" value="Fe-S_cluster_assembly_SufBD"/>
</dbReference>
<name>A0A366FMN0_9HYPH</name>
<gene>
    <name evidence="2" type="ORF">DFR50_107101</name>
</gene>
<dbReference type="PANTHER" id="PTHR43575">
    <property type="entry name" value="PROTEIN ABCI7, CHLOROPLASTIC"/>
    <property type="match status" value="1"/>
</dbReference>
<reference evidence="2 3" key="1">
    <citation type="submission" date="2018-06" db="EMBL/GenBank/DDBJ databases">
        <title>Genomic Encyclopedia of Type Strains, Phase IV (KMG-IV): sequencing the most valuable type-strain genomes for metagenomic binning, comparative biology and taxonomic classification.</title>
        <authorList>
            <person name="Goeker M."/>
        </authorList>
    </citation>
    <scope>NUCLEOTIDE SEQUENCE [LARGE SCALE GENOMIC DNA]</scope>
    <source>
        <strain evidence="2 3">DSM 24875</strain>
    </source>
</reference>
<protein>
    <submittedName>
        <fullName evidence="2">Iron-regulated ABC transporter permease protein SufD</fullName>
    </submittedName>
</protein>
<proteinExistence type="predicted"/>
<feature type="domain" description="SUF system FeS cluster assembly SufBD core" evidence="1">
    <location>
        <begin position="168"/>
        <end position="390"/>
    </location>
</feature>
<dbReference type="InterPro" id="IPR037284">
    <property type="entry name" value="SUF_FeS_clus_asmbl_SufBD_sf"/>
</dbReference>
<dbReference type="PANTHER" id="PTHR43575:SF1">
    <property type="entry name" value="PROTEIN ABCI7, CHLOROPLASTIC"/>
    <property type="match status" value="1"/>
</dbReference>
<evidence type="ECO:0000259" key="1">
    <source>
        <dbReference type="Pfam" id="PF01458"/>
    </source>
</evidence>
<dbReference type="EMBL" id="QNRK01000007">
    <property type="protein sequence ID" value="RBP15831.1"/>
    <property type="molecule type" value="Genomic_DNA"/>
</dbReference>
<dbReference type="SUPFAM" id="SSF101960">
    <property type="entry name" value="Stabilizer of iron transporter SufD"/>
    <property type="match status" value="1"/>
</dbReference>
<dbReference type="AlphaFoldDB" id="A0A366FMN0"/>
<organism evidence="2 3">
    <name type="scientific">Roseiarcus fermentans</name>
    <dbReference type="NCBI Taxonomy" id="1473586"/>
    <lineage>
        <taxon>Bacteria</taxon>
        <taxon>Pseudomonadati</taxon>
        <taxon>Pseudomonadota</taxon>
        <taxon>Alphaproteobacteria</taxon>
        <taxon>Hyphomicrobiales</taxon>
        <taxon>Roseiarcaceae</taxon>
        <taxon>Roseiarcus</taxon>
    </lineage>
</organism>
<evidence type="ECO:0000313" key="3">
    <source>
        <dbReference type="Proteomes" id="UP000253529"/>
    </source>
</evidence>
<sequence>MAAPAPSRSTAEATLARQFAALKALAATPGRAAAFARFAASGLPTRRIEAWHYTDLRAAMTDAAPLAPAPDGAAIEAARALLAAHDKIGVARLVTVNGRFAPELGDAPPDGAAVAGREARATEARDAMASLVEAMSPDSLTVEIAAGAEIAGPIEIVHLAVGEGAFSLYSWTEIALGAGARATVVETFLGATPAVQRHAATTVRLARGGWLKHVAAIGDEAELHLESQLIDLEAEAELNAFGFVSGGALNRRQIFARLAGADAKIALGGLALIEGTRRADTTLEVVHVAPRGFSREFYRAIVADEAVGVFQGKIMVAPGAQKTDGAMKSQAVLLSPQAQMNAKPELEIFADDVICGHGATVASIDPEMIFYLQSRGIPKEEAEAMLLDAFGAEAIAKVDDDALAEGLRARLAAWLAGRNLRTEANA</sequence>
<dbReference type="OrthoDB" id="9768262at2"/>
<dbReference type="RefSeq" id="WP_113888653.1">
    <property type="nucleotide sequence ID" value="NZ_QNRK01000007.1"/>
</dbReference>
<dbReference type="Pfam" id="PF01458">
    <property type="entry name" value="SUFBD_core"/>
    <property type="match status" value="1"/>
</dbReference>
<dbReference type="Proteomes" id="UP000253529">
    <property type="component" value="Unassembled WGS sequence"/>
</dbReference>
<dbReference type="GO" id="GO:0016226">
    <property type="term" value="P:iron-sulfur cluster assembly"/>
    <property type="evidence" value="ECO:0007669"/>
    <property type="project" value="InterPro"/>
</dbReference>